<dbReference type="SUPFAM" id="SSF52047">
    <property type="entry name" value="RNI-like"/>
    <property type="match status" value="1"/>
</dbReference>
<dbReference type="HOGENOM" id="CLU_036663_0_0_1"/>
<dbReference type="Pfam" id="PF23622">
    <property type="entry name" value="LRR_At1g61320_AtMIF1"/>
    <property type="match status" value="1"/>
</dbReference>
<dbReference type="Gene3D" id="3.80.10.10">
    <property type="entry name" value="Ribonuclease Inhibitor"/>
    <property type="match status" value="1"/>
</dbReference>
<reference evidence="2" key="2">
    <citation type="submission" date="2018-05" db="EMBL/GenBank/DDBJ databases">
        <title>OpunRS2 (Oryza punctata Reference Sequence Version 2).</title>
        <authorList>
            <person name="Zhang J."/>
            <person name="Kudrna D."/>
            <person name="Lee S."/>
            <person name="Talag J."/>
            <person name="Welchert J."/>
            <person name="Wing R.A."/>
        </authorList>
    </citation>
    <scope>NUCLEOTIDE SEQUENCE [LARGE SCALE GENOMIC DNA]</scope>
</reference>
<dbReference type="AlphaFoldDB" id="A0A0E0LM22"/>
<proteinExistence type="predicted"/>
<feature type="domain" description="At1g61320/AtMIF1 LRR" evidence="1">
    <location>
        <begin position="5"/>
        <end position="157"/>
    </location>
</feature>
<dbReference type="Gramene" id="OPUNC07G17090.1">
    <property type="protein sequence ID" value="OPUNC07G17090.1"/>
    <property type="gene ID" value="OPUNC07G17090"/>
</dbReference>
<evidence type="ECO:0000313" key="2">
    <source>
        <dbReference type="EnsemblPlants" id="OPUNC07G17090.1"/>
    </source>
</evidence>
<dbReference type="InterPro" id="IPR055357">
    <property type="entry name" value="LRR_At1g61320_AtMIF1"/>
</dbReference>
<dbReference type="PANTHER" id="PTHR34145">
    <property type="entry name" value="OS02G0105600 PROTEIN"/>
    <property type="match status" value="1"/>
</dbReference>
<dbReference type="EnsemblPlants" id="OPUNC07G17090.1">
    <property type="protein sequence ID" value="OPUNC07G17090.1"/>
    <property type="gene ID" value="OPUNC07G17090"/>
</dbReference>
<dbReference type="Proteomes" id="UP000026962">
    <property type="component" value="Chromosome 7"/>
</dbReference>
<reference evidence="2" key="1">
    <citation type="submission" date="2015-04" db="UniProtKB">
        <authorList>
            <consortium name="EnsemblPlants"/>
        </authorList>
    </citation>
    <scope>IDENTIFICATION</scope>
</reference>
<evidence type="ECO:0000259" key="1">
    <source>
        <dbReference type="Pfam" id="PF23622"/>
    </source>
</evidence>
<protein>
    <recommendedName>
        <fullName evidence="1">At1g61320/AtMIF1 LRR domain-containing protein</fullName>
    </recommendedName>
</protein>
<evidence type="ECO:0000313" key="3">
    <source>
        <dbReference type="Proteomes" id="UP000026962"/>
    </source>
</evidence>
<organism evidence="2">
    <name type="scientific">Oryza punctata</name>
    <name type="common">Red rice</name>
    <dbReference type="NCBI Taxonomy" id="4537"/>
    <lineage>
        <taxon>Eukaryota</taxon>
        <taxon>Viridiplantae</taxon>
        <taxon>Streptophyta</taxon>
        <taxon>Embryophyta</taxon>
        <taxon>Tracheophyta</taxon>
        <taxon>Spermatophyta</taxon>
        <taxon>Magnoliopsida</taxon>
        <taxon>Liliopsida</taxon>
        <taxon>Poales</taxon>
        <taxon>Poaceae</taxon>
        <taxon>BOP clade</taxon>
        <taxon>Oryzoideae</taxon>
        <taxon>Oryzeae</taxon>
        <taxon>Oryzinae</taxon>
        <taxon>Oryza</taxon>
    </lineage>
</organism>
<dbReference type="PANTHER" id="PTHR34145:SF28">
    <property type="entry name" value="F-BOX DOMAIN-CONTAINING PROTEIN"/>
    <property type="match status" value="1"/>
</dbReference>
<dbReference type="OMA" id="MHISDDM"/>
<keyword evidence="3" id="KW-1185">Reference proteome</keyword>
<dbReference type="InterPro" id="IPR053772">
    <property type="entry name" value="At1g61320/At1g61330-like"/>
</dbReference>
<name>A0A0E0LM22_ORYPU</name>
<dbReference type="STRING" id="4537.A0A0E0LM22"/>
<dbReference type="InterPro" id="IPR032675">
    <property type="entry name" value="LRR_dom_sf"/>
</dbReference>
<accession>A0A0E0LM22</accession>
<sequence length="259" mass="29843">MADHYVNLIDKLVEIALCRGVEDLDLRTKLDQTYQRPDTAWYKFPLSSFTDGKGLSLLKLKLCQCTLSISTGFDGFKSVVELSFSQMHISDDMIQTLLENCPKLKSFHLNHCWGVSSLKIMSRYLELRDMMIRHCFQITRKLSIDFPLLTSLIIEIATFLLKNTLTPRGLPVAFRNLRFLTLHVNLEFGENIGQLQCLPHLNTAHLFVVSIYIAKVLNNEKREQPGGVLWEPSDIEHHHLRQVEMYHFRVVQSEIALAS</sequence>